<dbReference type="RefSeq" id="WP_067460306.1">
    <property type="nucleotide sequence ID" value="NZ_LVVY01000137.1"/>
</dbReference>
<keyword evidence="3" id="KW-1185">Reference proteome</keyword>
<evidence type="ECO:0000256" key="1">
    <source>
        <dbReference type="SAM" id="Phobius"/>
    </source>
</evidence>
<comment type="caution">
    <text evidence="2">The sequence shown here is derived from an EMBL/GenBank/DDBJ whole genome shotgun (WGS) entry which is preliminary data.</text>
</comment>
<organism evidence="2 3">
    <name type="scientific">Devosia elaeis</name>
    <dbReference type="NCBI Taxonomy" id="1770058"/>
    <lineage>
        <taxon>Bacteria</taxon>
        <taxon>Pseudomonadati</taxon>
        <taxon>Pseudomonadota</taxon>
        <taxon>Alphaproteobacteria</taxon>
        <taxon>Hyphomicrobiales</taxon>
        <taxon>Devosiaceae</taxon>
        <taxon>Devosia</taxon>
    </lineage>
</organism>
<protein>
    <submittedName>
        <fullName evidence="2">Uncharacterized protein</fullName>
    </submittedName>
</protein>
<evidence type="ECO:0000313" key="3">
    <source>
        <dbReference type="Proteomes" id="UP000078389"/>
    </source>
</evidence>
<dbReference type="EMBL" id="LVVY01000137">
    <property type="protein sequence ID" value="OAM73471.1"/>
    <property type="molecule type" value="Genomic_DNA"/>
</dbReference>
<feature type="transmembrane region" description="Helical" evidence="1">
    <location>
        <begin position="43"/>
        <end position="64"/>
    </location>
</feature>
<reference evidence="2 3" key="1">
    <citation type="submission" date="2016-03" db="EMBL/GenBank/DDBJ databases">
        <title>Genome sequencing of Devosia sp. S37.</title>
        <authorList>
            <person name="Mohd Nor M."/>
        </authorList>
    </citation>
    <scope>NUCLEOTIDE SEQUENCE [LARGE SCALE GENOMIC DNA]</scope>
    <source>
        <strain evidence="2 3">S37</strain>
    </source>
</reference>
<keyword evidence="1" id="KW-1133">Transmembrane helix</keyword>
<keyword evidence="1" id="KW-0472">Membrane</keyword>
<proteinExistence type="predicted"/>
<evidence type="ECO:0000313" key="2">
    <source>
        <dbReference type="EMBL" id="OAM73471.1"/>
    </source>
</evidence>
<dbReference type="Proteomes" id="UP000078389">
    <property type="component" value="Unassembled WGS sequence"/>
</dbReference>
<keyword evidence="1" id="KW-0812">Transmembrane</keyword>
<sequence length="65" mass="7052">MMAVFAGLATFIGLNLVWAFAYGFACANSQALLVLLRFSPLAWPIKVVVWVSCAWAGMSVWEALA</sequence>
<gene>
    <name evidence="2" type="ORF">A3840_18010</name>
</gene>
<dbReference type="STRING" id="1770058.A3840_18010"/>
<accession>A0A178HKW6</accession>
<dbReference type="AlphaFoldDB" id="A0A178HKW6"/>
<name>A0A178HKW6_9HYPH</name>
<dbReference type="OrthoDB" id="8455949at2"/>